<dbReference type="EMBL" id="OU896713">
    <property type="protein sequence ID" value="CAH1176636.1"/>
    <property type="molecule type" value="Genomic_DNA"/>
</dbReference>
<reference evidence="3" key="1">
    <citation type="submission" date="2022-01" db="EMBL/GenBank/DDBJ databases">
        <authorList>
            <person name="King R."/>
        </authorList>
    </citation>
    <scope>NUCLEOTIDE SEQUENCE</scope>
</reference>
<dbReference type="Pfam" id="PF13306">
    <property type="entry name" value="LRR_5"/>
    <property type="match status" value="2"/>
</dbReference>
<dbReference type="InterPro" id="IPR003591">
    <property type="entry name" value="Leu-rich_rpt_typical-subtyp"/>
</dbReference>
<name>A0A9P0DU97_PHACE</name>
<accession>A0A9P0DU97</accession>
<reference evidence="3" key="2">
    <citation type="submission" date="2022-10" db="EMBL/GenBank/DDBJ databases">
        <authorList>
            <consortium name="ENA_rothamsted_submissions"/>
            <consortium name="culmorum"/>
            <person name="King R."/>
        </authorList>
    </citation>
    <scope>NUCLEOTIDE SEQUENCE</scope>
</reference>
<dbReference type="Proteomes" id="UP001153737">
    <property type="component" value="Chromosome 7"/>
</dbReference>
<keyword evidence="1" id="KW-0433">Leucine-rich repeat</keyword>
<dbReference type="InterPro" id="IPR026906">
    <property type="entry name" value="LRR_5"/>
</dbReference>
<dbReference type="SMART" id="SM00369">
    <property type="entry name" value="LRR_TYP"/>
    <property type="match status" value="18"/>
</dbReference>
<dbReference type="FunFam" id="3.80.10.10:FF:001164">
    <property type="entry name" value="GH01279p"/>
    <property type="match status" value="2"/>
</dbReference>
<dbReference type="InterPro" id="IPR032675">
    <property type="entry name" value="LRR_dom_sf"/>
</dbReference>
<keyword evidence="2" id="KW-0677">Repeat</keyword>
<evidence type="ECO:0008006" key="5">
    <source>
        <dbReference type="Google" id="ProtNLM"/>
    </source>
</evidence>
<dbReference type="PANTHER" id="PTHR24366">
    <property type="entry name" value="IG(IMMUNOGLOBULIN) AND LRR(LEUCINE RICH REPEAT) DOMAINS"/>
    <property type="match status" value="1"/>
</dbReference>
<evidence type="ECO:0000313" key="3">
    <source>
        <dbReference type="EMBL" id="CAH1176636.1"/>
    </source>
</evidence>
<keyword evidence="4" id="KW-1185">Reference proteome</keyword>
<dbReference type="Pfam" id="PF13855">
    <property type="entry name" value="LRR_8"/>
    <property type="match status" value="4"/>
</dbReference>
<gene>
    <name evidence="3" type="ORF">PHAECO_LOCUS10959</name>
</gene>
<dbReference type="SMART" id="SM00364">
    <property type="entry name" value="LRR_BAC"/>
    <property type="match status" value="2"/>
</dbReference>
<evidence type="ECO:0000256" key="2">
    <source>
        <dbReference type="ARBA" id="ARBA00022737"/>
    </source>
</evidence>
<dbReference type="AlphaFoldDB" id="A0A9P0DU97"/>
<dbReference type="InterPro" id="IPR001611">
    <property type="entry name" value="Leu-rich_rpt"/>
</dbReference>
<proteinExistence type="predicted"/>
<organism evidence="3 4">
    <name type="scientific">Phaedon cochleariae</name>
    <name type="common">Mustard beetle</name>
    <dbReference type="NCBI Taxonomy" id="80249"/>
    <lineage>
        <taxon>Eukaryota</taxon>
        <taxon>Metazoa</taxon>
        <taxon>Ecdysozoa</taxon>
        <taxon>Arthropoda</taxon>
        <taxon>Hexapoda</taxon>
        <taxon>Insecta</taxon>
        <taxon>Pterygota</taxon>
        <taxon>Neoptera</taxon>
        <taxon>Endopterygota</taxon>
        <taxon>Coleoptera</taxon>
        <taxon>Polyphaga</taxon>
        <taxon>Cucujiformia</taxon>
        <taxon>Chrysomeloidea</taxon>
        <taxon>Chrysomelidae</taxon>
        <taxon>Chrysomelinae</taxon>
        <taxon>Chrysomelini</taxon>
        <taxon>Phaedon</taxon>
    </lineage>
</organism>
<evidence type="ECO:0000313" key="4">
    <source>
        <dbReference type="Proteomes" id="UP001153737"/>
    </source>
</evidence>
<dbReference type="SMART" id="SM00365">
    <property type="entry name" value="LRR_SD22"/>
    <property type="match status" value="8"/>
</dbReference>
<sequence length="959" mass="110494">MIPHELEYNFVGAQSKESIGMILLFFMVHIFESSFVTAKCTFSNETFRCRGTDYNFLDTFYKFLPDDLPTDLSFEIVDSRLTVIKYFTNPVVDDTPYKLRSVAIRNSSVQLIFKSAFEELKDLEILDLSSNTLIDISFVEFLSAGLKKLYLNDNKITNVEHVFNHFEELELLEMTKNKISVLDFSAICRVRNVDISRNFIARFESGENINECIHTIDLSYNHISEFDETKLGTDFVSLDLSHNHLRSLRLRESRKNTLNICNNSMIFLSGIYYVDNFILSSNEFEITRKLNVVVFKELAIKNSSIFELSMGTADILESIRSSPELTIDLSFTSIRDITEYYFQHLRVKMLNLSYNNISTLGSNIFLDSIITSIDFSHSNIEYLRPGVFDDVKTESINLSFNGISSIRKVFHRVYVAIINLSFNRIEVIDKYSFTDCVALTEIILSNCGIEKIEKDSFANLSSLRTIDLSNNMLLILERDTFHDLHMATLNLQNNRIKTIRTQAFNNLPHLSELNLSGLYINSLEMHAFNNLPSLTTLDLSNNEISVIPPTLFSQMHNLYNIELSGNNITILHKFSNELRLKKLSISYNGSFTANKISNLHIRYLSIQKSMIDVLGENSFDGLYNLKELHFTQSDVLFVDQGALNDLYNLEFLDAQNLFKYTKHIKKNTFSDLRSLPSLNLSNLNLETIESSSFEGLKKLKYLMLNNNNVVNIRKDVFIGSNVSEILDLSRNMISNIYEGVFRALPHLKKLNLEYNKLTELSSNMFAGMKSLEVLNLKNNDISFITSHCFSEFANLRKLFLQNNEIKKIPTGSFQYLSKLMVLNLSFNHFELIENGLFSNLKNLRTLDLSNTSLIKLEEVSIFFSMMNLEKLYLDRNHLKQLDMRRLLNNLKNIIYVGISHNKWTCNTLSLIIETMNNKSVGYQSSAPIYDYYNIDGIQCVDICEFVYCAPEHGEPNRVQ</sequence>
<dbReference type="PANTHER" id="PTHR24366:SF170">
    <property type="entry name" value="RE50361P"/>
    <property type="match status" value="1"/>
</dbReference>
<protein>
    <recommendedName>
        <fullName evidence="5">Chaoptin</fullName>
    </recommendedName>
</protein>
<dbReference type="PRINTS" id="PR00019">
    <property type="entry name" value="LEURICHRPT"/>
</dbReference>
<dbReference type="PROSITE" id="PS51450">
    <property type="entry name" value="LRR"/>
    <property type="match status" value="7"/>
</dbReference>
<dbReference type="SUPFAM" id="SSF52058">
    <property type="entry name" value="L domain-like"/>
    <property type="match status" value="4"/>
</dbReference>
<evidence type="ECO:0000256" key="1">
    <source>
        <dbReference type="ARBA" id="ARBA00022614"/>
    </source>
</evidence>
<dbReference type="Gene3D" id="3.80.10.10">
    <property type="entry name" value="Ribonuclease Inhibitor"/>
    <property type="match status" value="6"/>
</dbReference>